<comment type="similarity">
    <text evidence="3">Belongs to the Nth/MutY family.</text>
</comment>
<evidence type="ECO:0000256" key="13">
    <source>
        <dbReference type="ARBA" id="ARBA00023295"/>
    </source>
</evidence>
<evidence type="ECO:0000256" key="5">
    <source>
        <dbReference type="ARBA" id="ARBA00022023"/>
    </source>
</evidence>
<feature type="region of interest" description="Disordered" evidence="14">
    <location>
        <begin position="297"/>
        <end position="322"/>
    </location>
</feature>
<evidence type="ECO:0000256" key="10">
    <source>
        <dbReference type="ARBA" id="ARBA00023004"/>
    </source>
</evidence>
<dbReference type="SMART" id="SM00478">
    <property type="entry name" value="ENDO3c"/>
    <property type="match status" value="1"/>
</dbReference>
<dbReference type="CDD" id="cd00056">
    <property type="entry name" value="ENDO3c"/>
    <property type="match status" value="1"/>
</dbReference>
<gene>
    <name evidence="16" type="ORF">Bequi_00195</name>
</gene>
<dbReference type="SMART" id="SM00525">
    <property type="entry name" value="FES"/>
    <property type="match status" value="1"/>
</dbReference>
<evidence type="ECO:0000256" key="8">
    <source>
        <dbReference type="ARBA" id="ARBA00022763"/>
    </source>
</evidence>
<evidence type="ECO:0000256" key="1">
    <source>
        <dbReference type="ARBA" id="ARBA00000843"/>
    </source>
</evidence>
<dbReference type="InterPro" id="IPR011257">
    <property type="entry name" value="DNA_glycosylase"/>
</dbReference>
<keyword evidence="11" id="KW-0411">Iron-sulfur</keyword>
<evidence type="ECO:0000256" key="7">
    <source>
        <dbReference type="ARBA" id="ARBA00022723"/>
    </source>
</evidence>
<keyword evidence="13" id="KW-0326">Glycosidase</keyword>
<sequence>MPARPAPPALQSHLPEEATAAVIAWFDRSGRDLPWRHPDASAWSILVSEIMLQQTPVVRVLPRWQEWMRRWPAPADLAAAPTAEVLRAWDTLGYPRRALRLQECARVITEQHGGQVPRGLEALRALPGIGEYTAAAITAFAHHGRAAVADTNIRRVLVRTLDGHAHPGPALTAHQRALTAASLPEGREQSVRWNQAVMELGALVCTARAPRCEECPLRERHCRWFAAGRPEGTGAPARTQAFAGTDRQLRGQIMALLRKGPAGPEAIAALDPNDPERVRRCRGTLVADGLAVEIPQQPAAGAAGEAAGDTESADLAGGLRLP</sequence>
<proteinExistence type="inferred from homology"/>
<dbReference type="Pfam" id="PF00730">
    <property type="entry name" value="HhH-GPD"/>
    <property type="match status" value="1"/>
</dbReference>
<reference evidence="16" key="1">
    <citation type="submission" date="2022-02" db="EMBL/GenBank/DDBJ databases">
        <authorList>
            <person name="Lee M."/>
            <person name="Kim S.-J."/>
            <person name="Jung M.-Y."/>
        </authorList>
    </citation>
    <scope>NUCLEOTIDE SEQUENCE</scope>
    <source>
        <strain evidence="16">JHP9</strain>
    </source>
</reference>
<evidence type="ECO:0000256" key="2">
    <source>
        <dbReference type="ARBA" id="ARBA00001966"/>
    </source>
</evidence>
<organism evidence="16 17">
    <name type="scientific">Brachybacterium equifaecis</name>
    <dbReference type="NCBI Taxonomy" id="2910770"/>
    <lineage>
        <taxon>Bacteria</taxon>
        <taxon>Bacillati</taxon>
        <taxon>Actinomycetota</taxon>
        <taxon>Actinomycetes</taxon>
        <taxon>Micrococcales</taxon>
        <taxon>Dermabacteraceae</taxon>
        <taxon>Brachybacterium</taxon>
    </lineage>
</organism>
<dbReference type="Pfam" id="PF00633">
    <property type="entry name" value="HHH"/>
    <property type="match status" value="1"/>
</dbReference>
<dbReference type="EC" id="3.2.2.31" evidence="4"/>
<keyword evidence="7" id="KW-0479">Metal-binding</keyword>
<dbReference type="Pfam" id="PF10576">
    <property type="entry name" value="EndIII_4Fe-2S"/>
    <property type="match status" value="1"/>
</dbReference>
<dbReference type="EMBL" id="JAKNCJ010000001">
    <property type="protein sequence ID" value="MCL6421815.1"/>
    <property type="molecule type" value="Genomic_DNA"/>
</dbReference>
<dbReference type="InterPro" id="IPR023170">
    <property type="entry name" value="HhH_base_excis_C"/>
</dbReference>
<dbReference type="Proteomes" id="UP001203761">
    <property type="component" value="Unassembled WGS sequence"/>
</dbReference>
<keyword evidence="10" id="KW-0408">Iron</keyword>
<dbReference type="Gene3D" id="1.10.340.30">
    <property type="entry name" value="Hypothetical protein, domain 2"/>
    <property type="match status" value="1"/>
</dbReference>
<accession>A0ABT0QVX6</accession>
<evidence type="ECO:0000256" key="3">
    <source>
        <dbReference type="ARBA" id="ARBA00008343"/>
    </source>
</evidence>
<dbReference type="PROSITE" id="PS01155">
    <property type="entry name" value="ENDONUCLEASE_III_2"/>
    <property type="match status" value="1"/>
</dbReference>
<keyword evidence="9" id="KW-0378">Hydrolase</keyword>
<dbReference type="InterPro" id="IPR000445">
    <property type="entry name" value="HhH_motif"/>
</dbReference>
<evidence type="ECO:0000256" key="6">
    <source>
        <dbReference type="ARBA" id="ARBA00022485"/>
    </source>
</evidence>
<keyword evidence="8" id="KW-0227">DNA damage</keyword>
<dbReference type="PANTHER" id="PTHR42944">
    <property type="entry name" value="ADENINE DNA GLYCOSYLASE"/>
    <property type="match status" value="1"/>
</dbReference>
<feature type="domain" description="HhH-GPD" evidence="15">
    <location>
        <begin position="51"/>
        <end position="203"/>
    </location>
</feature>
<dbReference type="SUPFAM" id="SSF48150">
    <property type="entry name" value="DNA-glycosylase"/>
    <property type="match status" value="1"/>
</dbReference>
<dbReference type="InterPro" id="IPR003651">
    <property type="entry name" value="Endonuclease3_FeS-loop_motif"/>
</dbReference>
<dbReference type="InterPro" id="IPR044298">
    <property type="entry name" value="MIG/MutY"/>
</dbReference>
<keyword evidence="12" id="KW-0234">DNA repair</keyword>
<dbReference type="Gene3D" id="1.10.1670.10">
    <property type="entry name" value="Helix-hairpin-Helix base-excision DNA repair enzymes (C-terminal)"/>
    <property type="match status" value="1"/>
</dbReference>
<protein>
    <recommendedName>
        <fullName evidence="5">Adenine DNA glycosylase</fullName>
        <ecNumber evidence="4">3.2.2.31</ecNumber>
    </recommendedName>
</protein>
<dbReference type="RefSeq" id="WP_249735978.1">
    <property type="nucleotide sequence ID" value="NZ_JAKNCJ010000001.1"/>
</dbReference>
<dbReference type="PANTHER" id="PTHR42944:SF1">
    <property type="entry name" value="ADENINE DNA GLYCOSYLASE"/>
    <property type="match status" value="1"/>
</dbReference>
<evidence type="ECO:0000256" key="9">
    <source>
        <dbReference type="ARBA" id="ARBA00022801"/>
    </source>
</evidence>
<dbReference type="InterPro" id="IPR004036">
    <property type="entry name" value="Endonuclease-III-like_CS2"/>
</dbReference>
<name>A0ABT0QVX6_9MICO</name>
<comment type="caution">
    <text evidence="16">The sequence shown here is derived from an EMBL/GenBank/DDBJ whole genome shotgun (WGS) entry which is preliminary data.</text>
</comment>
<keyword evidence="6" id="KW-0004">4Fe-4S</keyword>
<evidence type="ECO:0000313" key="17">
    <source>
        <dbReference type="Proteomes" id="UP001203761"/>
    </source>
</evidence>
<evidence type="ECO:0000256" key="4">
    <source>
        <dbReference type="ARBA" id="ARBA00012045"/>
    </source>
</evidence>
<comment type="catalytic activity">
    <reaction evidence="1">
        <text>Hydrolyzes free adenine bases from 7,8-dihydro-8-oxoguanine:adenine mismatched double-stranded DNA, leaving an apurinic site.</text>
        <dbReference type="EC" id="3.2.2.31"/>
    </reaction>
</comment>
<evidence type="ECO:0000256" key="14">
    <source>
        <dbReference type="SAM" id="MobiDB-lite"/>
    </source>
</evidence>
<evidence type="ECO:0000313" key="16">
    <source>
        <dbReference type="EMBL" id="MCL6421815.1"/>
    </source>
</evidence>
<evidence type="ECO:0000259" key="15">
    <source>
        <dbReference type="SMART" id="SM00478"/>
    </source>
</evidence>
<evidence type="ECO:0000256" key="12">
    <source>
        <dbReference type="ARBA" id="ARBA00023204"/>
    </source>
</evidence>
<evidence type="ECO:0000256" key="11">
    <source>
        <dbReference type="ARBA" id="ARBA00023014"/>
    </source>
</evidence>
<comment type="cofactor">
    <cofactor evidence="2">
        <name>[4Fe-4S] cluster</name>
        <dbReference type="ChEBI" id="CHEBI:49883"/>
    </cofactor>
</comment>
<dbReference type="InterPro" id="IPR003265">
    <property type="entry name" value="HhH-GPD_domain"/>
</dbReference>
<keyword evidence="17" id="KW-1185">Reference proteome</keyword>